<dbReference type="GeneID" id="35604518"/>
<accession>A0A2D3V6X2</accession>
<dbReference type="RefSeq" id="XP_023630457.1">
    <property type="nucleotide sequence ID" value="XM_023774689.1"/>
</dbReference>
<evidence type="ECO:0000313" key="2">
    <source>
        <dbReference type="EMBL" id="CZT23733.1"/>
    </source>
</evidence>
<evidence type="ECO:0000313" key="3">
    <source>
        <dbReference type="Proteomes" id="UP000225277"/>
    </source>
</evidence>
<proteinExistence type="predicted"/>
<protein>
    <submittedName>
        <fullName evidence="2">Uncharacterized protein</fullName>
    </submittedName>
</protein>
<dbReference type="Proteomes" id="UP000225277">
    <property type="component" value="Unassembled WGS sequence"/>
</dbReference>
<dbReference type="AlphaFoldDB" id="A0A2D3V6X2"/>
<organism evidence="2 3">
    <name type="scientific">Ramularia collo-cygni</name>
    <dbReference type="NCBI Taxonomy" id="112498"/>
    <lineage>
        <taxon>Eukaryota</taxon>
        <taxon>Fungi</taxon>
        <taxon>Dikarya</taxon>
        <taxon>Ascomycota</taxon>
        <taxon>Pezizomycotina</taxon>
        <taxon>Dothideomycetes</taxon>
        <taxon>Dothideomycetidae</taxon>
        <taxon>Mycosphaerellales</taxon>
        <taxon>Mycosphaerellaceae</taxon>
        <taxon>Ramularia</taxon>
    </lineage>
</organism>
<feature type="chain" id="PRO_5013541554" evidence="1">
    <location>
        <begin position="19"/>
        <end position="54"/>
    </location>
</feature>
<reference evidence="2 3" key="1">
    <citation type="submission" date="2016-03" db="EMBL/GenBank/DDBJ databases">
        <authorList>
            <person name="Ploux O."/>
        </authorList>
    </citation>
    <scope>NUCLEOTIDE SEQUENCE [LARGE SCALE GENOMIC DNA]</scope>
    <source>
        <strain evidence="2 3">URUG2</strain>
    </source>
</reference>
<keyword evidence="1" id="KW-0732">Signal</keyword>
<gene>
    <name evidence="2" type="ORF">RCC_09447</name>
</gene>
<keyword evidence="3" id="KW-1185">Reference proteome</keyword>
<feature type="signal peptide" evidence="1">
    <location>
        <begin position="1"/>
        <end position="18"/>
    </location>
</feature>
<dbReference type="EMBL" id="FJUY01000018">
    <property type="protein sequence ID" value="CZT23733.1"/>
    <property type="molecule type" value="Genomic_DNA"/>
</dbReference>
<evidence type="ECO:0000256" key="1">
    <source>
        <dbReference type="SAM" id="SignalP"/>
    </source>
</evidence>
<sequence>MKLSIIFTIIATSFGAMAIPIAHEEIEAAQKAGSAPHRVDSANRVDTVLIGNGY</sequence>
<name>A0A2D3V6X2_9PEZI</name>